<sequence length="364" mass="42221">MLIQLYVNERELPKFPIMSMTTQVFAANIDRLTGFYSAWKHHPLNEYAQWQDRSFQKWGNQPYPKELKFENIEALFQITGLLSNLEQLLDKYKALILLNRRLSLLLKKCVRWFVAASMIDVKHLINTADWFVENPNSGLYMRQVDIEGVHTKWIEQNITPLFTALKLINNDDTELSFEAYTGLMTPPATVRFRLIGCELDDFFHGAKDITMPIKDLNIIGSKLGPLCPVIVILENEKPGLYFNNIEHGICIFGLGNAVSILEQVDFIRQCPRILYIGDLDIEGLYILNRLRKRIPQVESRYMSIQTFIVNEASAVTYRPSFTNESLDALTDIERKLFDYLSERQSSGRKSRLEQEFIQLADRLL</sequence>
<reference evidence="3 4" key="1">
    <citation type="submission" date="2015-01" db="EMBL/GenBank/DDBJ databases">
        <title>Vibrio sp. C94 JCM 19241 whole genome shotgun sequence.</title>
        <authorList>
            <person name="Sawabe T."/>
            <person name="Meirelles P."/>
            <person name="Feng G."/>
            <person name="Sayaka M."/>
            <person name="Hattori M."/>
            <person name="Ohkuma M."/>
        </authorList>
    </citation>
    <scope>NUCLEOTIDE SEQUENCE [LARGE SCALE GENOMIC DNA]</scope>
    <source>
        <strain evidence="4">JCM 19241</strain>
    </source>
</reference>
<dbReference type="Pfam" id="PF11795">
    <property type="entry name" value="DUF3322"/>
    <property type="match status" value="1"/>
</dbReference>
<reference evidence="3 4" key="2">
    <citation type="submission" date="2015-01" db="EMBL/GenBank/DDBJ databases">
        <authorList>
            <consortium name="NBRP consortium"/>
            <person name="Sawabe T."/>
            <person name="Meirelles P."/>
            <person name="Feng G."/>
            <person name="Sayaka M."/>
            <person name="Hattori M."/>
            <person name="Ohkuma M."/>
        </authorList>
    </citation>
    <scope>NUCLEOTIDE SEQUENCE [LARGE SCALE GENOMIC DNA]</scope>
    <source>
        <strain evidence="4">JCM 19241</strain>
    </source>
</reference>
<gene>
    <name evidence="3" type="ORF">JCM19241_5034</name>
</gene>
<evidence type="ECO:0000313" key="3">
    <source>
        <dbReference type="EMBL" id="GAM73838.1"/>
    </source>
</evidence>
<dbReference type="Proteomes" id="UP000031666">
    <property type="component" value="Unassembled WGS sequence"/>
</dbReference>
<dbReference type="EMBL" id="BBSC01000002">
    <property type="protein sequence ID" value="GAM73838.1"/>
    <property type="molecule type" value="Genomic_DNA"/>
</dbReference>
<evidence type="ECO:0000259" key="1">
    <source>
        <dbReference type="Pfam" id="PF09983"/>
    </source>
</evidence>
<protein>
    <recommendedName>
        <fullName evidence="5">Wadjet protein JetD C-terminal domain-containing protein</fullName>
    </recommendedName>
</protein>
<comment type="caution">
    <text evidence="3">The sequence shown here is derived from an EMBL/GenBank/DDBJ whole genome shotgun (WGS) entry which is preliminary data.</text>
</comment>
<accession>A0A0B8QFB1</accession>
<dbReference type="Pfam" id="PF09983">
    <property type="entry name" value="JetD_C"/>
    <property type="match status" value="1"/>
</dbReference>
<dbReference type="AlphaFoldDB" id="A0A0B8QFB1"/>
<feature type="domain" description="Wadjet protein JetD C-terminal" evidence="1">
    <location>
        <begin position="182"/>
        <end position="359"/>
    </location>
</feature>
<evidence type="ECO:0000313" key="4">
    <source>
        <dbReference type="Proteomes" id="UP000031666"/>
    </source>
</evidence>
<evidence type="ECO:0008006" key="5">
    <source>
        <dbReference type="Google" id="ProtNLM"/>
    </source>
</evidence>
<evidence type="ECO:0000259" key="2">
    <source>
        <dbReference type="Pfam" id="PF11795"/>
    </source>
</evidence>
<proteinExistence type="predicted"/>
<name>A0A0B8QFB1_9VIBR</name>
<organism evidence="3 4">
    <name type="scientific">Vibrio ishigakensis</name>
    <dbReference type="NCBI Taxonomy" id="1481914"/>
    <lineage>
        <taxon>Bacteria</taxon>
        <taxon>Pseudomonadati</taxon>
        <taxon>Pseudomonadota</taxon>
        <taxon>Gammaproteobacteria</taxon>
        <taxon>Vibrionales</taxon>
        <taxon>Vibrionaceae</taxon>
        <taxon>Vibrio</taxon>
    </lineage>
</organism>
<dbReference type="STRING" id="1481914.JCM19241_5034"/>
<feature type="domain" description="DUF3322" evidence="2">
    <location>
        <begin position="14"/>
        <end position="161"/>
    </location>
</feature>
<dbReference type="InterPro" id="IPR024534">
    <property type="entry name" value="JetD_C"/>
</dbReference>
<dbReference type="InterPro" id="IPR024537">
    <property type="entry name" value="DUF3322"/>
</dbReference>